<proteinExistence type="predicted"/>
<comment type="caution">
    <text evidence="1">The sequence shown here is derived from an EMBL/GenBank/DDBJ whole genome shotgun (WGS) entry which is preliminary data.</text>
</comment>
<dbReference type="EMBL" id="JPUA01000034">
    <property type="protein sequence ID" value="OWV29183.1"/>
    <property type="molecule type" value="Genomic_DNA"/>
</dbReference>
<keyword evidence="2" id="KW-1185">Reference proteome</keyword>
<organism evidence="1 2">
    <name type="scientific">Halomonas campaniensis</name>
    <dbReference type="NCBI Taxonomy" id="213554"/>
    <lineage>
        <taxon>Bacteria</taxon>
        <taxon>Pseudomonadati</taxon>
        <taxon>Pseudomonadota</taxon>
        <taxon>Gammaproteobacteria</taxon>
        <taxon>Oceanospirillales</taxon>
        <taxon>Halomonadaceae</taxon>
        <taxon>Halomonas</taxon>
    </lineage>
</organism>
<name>A0A246RYD7_9GAMM</name>
<reference evidence="1 2" key="1">
    <citation type="submission" date="2014-08" db="EMBL/GenBank/DDBJ databases">
        <title>Draft genome sequence of a novel L-asparaginase producing marine bacterium, Halomonas campaniensis.</title>
        <authorList>
            <person name="Sundarakrishnan B."/>
            <person name="Moushumi Priya A."/>
            <person name="Raman G."/>
            <person name="Sakthivel N."/>
            <person name="Park S."/>
            <person name="Jayachandran S."/>
        </authorList>
    </citation>
    <scope>NUCLEOTIDE SEQUENCE [LARGE SCALE GENOMIC DNA]</scope>
    <source>
        <strain evidence="1 2">SK03</strain>
    </source>
</reference>
<dbReference type="OrthoDB" id="6174603at2"/>
<protein>
    <submittedName>
        <fullName evidence="1">Uncharacterized protein</fullName>
    </submittedName>
</protein>
<evidence type="ECO:0000313" key="1">
    <source>
        <dbReference type="EMBL" id="OWV29183.1"/>
    </source>
</evidence>
<sequence>MAKLPKSIVIEGRRYPTWGLSAKARKQLINLSLVDAHIAELQQRLAHHYVAREHYQLLLKDALPDPRRQPTAAETTRYFWQSVSKAWAQKHWPLSTPSLGLDAFESTSHFRQGDRVLCYVKGHGVVGWGVVEVDTHSTKRHVVWRVGVPTLDAALPAKILKEFSLRHPSRSSQALPSTADIEGLLSALATKAA</sequence>
<accession>A0A246RYD7</accession>
<gene>
    <name evidence="1" type="ORF">JI62_16420</name>
</gene>
<dbReference type="Proteomes" id="UP000197334">
    <property type="component" value="Unassembled WGS sequence"/>
</dbReference>
<evidence type="ECO:0000313" key="2">
    <source>
        <dbReference type="Proteomes" id="UP000197334"/>
    </source>
</evidence>
<dbReference type="AlphaFoldDB" id="A0A246RYD7"/>